<dbReference type="AlphaFoldDB" id="A0A246EGA2"/>
<name>A0A246EGA2_FUSNP</name>
<feature type="transmembrane region" description="Helical" evidence="1">
    <location>
        <begin position="62"/>
        <end position="79"/>
    </location>
</feature>
<dbReference type="EMBL" id="NHRT01000001">
    <property type="protein sequence ID" value="OWP25610.1"/>
    <property type="molecule type" value="Genomic_DNA"/>
</dbReference>
<keyword evidence="1" id="KW-0472">Membrane</keyword>
<protein>
    <submittedName>
        <fullName evidence="2">Uncharacterized protein</fullName>
    </submittedName>
</protein>
<dbReference type="Proteomes" id="UP000197470">
    <property type="component" value="Unassembled WGS sequence"/>
</dbReference>
<dbReference type="RefSeq" id="WP_088388812.1">
    <property type="nucleotide sequence ID" value="NZ_NHRT01000001.1"/>
</dbReference>
<feature type="transmembrane region" description="Helical" evidence="1">
    <location>
        <begin position="116"/>
        <end position="136"/>
    </location>
</feature>
<keyword evidence="1" id="KW-1133">Transmembrane helix</keyword>
<evidence type="ECO:0000256" key="1">
    <source>
        <dbReference type="SAM" id="Phobius"/>
    </source>
</evidence>
<sequence>MNILKPEIIVKKNKKGNYILKKRANLLLILSLSIFIFFILKGLKKMEEMNYLFNTEYMGTNIVSFLIFSIYIYTILQLFSKETLEFKNKEEIEIKKYLLFFCFYKKNIKVSQIVRINYAQTGIIFFNIVLTSLFLYETNSILIQANTGMQEDELFYFGTVVGFEGYKRFCEVFRKVTNRDRTNNYFL</sequence>
<feature type="transmembrane region" description="Helical" evidence="1">
    <location>
        <begin position="24"/>
        <end position="42"/>
    </location>
</feature>
<evidence type="ECO:0000313" key="3">
    <source>
        <dbReference type="Proteomes" id="UP000197470"/>
    </source>
</evidence>
<comment type="caution">
    <text evidence="2">The sequence shown here is derived from an EMBL/GenBank/DDBJ whole genome shotgun (WGS) entry which is preliminary data.</text>
</comment>
<reference evidence="2 3" key="1">
    <citation type="submission" date="2017-05" db="EMBL/GenBank/DDBJ databases">
        <title>Genome sequencing of Fusobacterium nucleatum subsp. polymorphum KCOM 1001 (=ChDC F119).</title>
        <authorList>
            <person name="Kook J.-K."/>
            <person name="Park S.-N."/>
            <person name="Lim Y.K."/>
            <person name="Roh H."/>
        </authorList>
    </citation>
    <scope>NUCLEOTIDE SEQUENCE [LARGE SCALE GENOMIC DNA]</scope>
    <source>
        <strain evidence="2 3">KCOM 1001</strain>
    </source>
</reference>
<gene>
    <name evidence="2" type="ORF">CA839_06660</name>
</gene>
<proteinExistence type="predicted"/>
<keyword evidence="1" id="KW-0812">Transmembrane</keyword>
<accession>A0A246EGA2</accession>
<organism evidence="2 3">
    <name type="scientific">Fusobacterium nucleatum subsp. polymorphum</name>
    <name type="common">Fusobacterium polymorphum</name>
    <dbReference type="NCBI Taxonomy" id="76857"/>
    <lineage>
        <taxon>Bacteria</taxon>
        <taxon>Fusobacteriati</taxon>
        <taxon>Fusobacteriota</taxon>
        <taxon>Fusobacteriia</taxon>
        <taxon>Fusobacteriales</taxon>
        <taxon>Fusobacteriaceae</taxon>
        <taxon>Fusobacterium</taxon>
    </lineage>
</organism>
<evidence type="ECO:0000313" key="2">
    <source>
        <dbReference type="EMBL" id="OWP25610.1"/>
    </source>
</evidence>